<keyword evidence="3" id="KW-1185">Reference proteome</keyword>
<name>A0A411MLS3_9PSED</name>
<dbReference type="EMBL" id="CP035952">
    <property type="protein sequence ID" value="QBF27702.1"/>
    <property type="molecule type" value="Genomic_DNA"/>
</dbReference>
<keyword evidence="1" id="KW-1133">Transmembrane helix</keyword>
<dbReference type="AlphaFoldDB" id="A0A411MLS3"/>
<protein>
    <submittedName>
        <fullName evidence="2">Uncharacterized protein</fullName>
    </submittedName>
</protein>
<dbReference type="OrthoDB" id="9964972at2"/>
<reference evidence="2 3" key="1">
    <citation type="submission" date="2019-02" db="EMBL/GenBank/DDBJ databases">
        <title>Complete genome sequence of Pseudomonas sp. SNU WT1 isolated from rainbow trout.</title>
        <authorList>
            <person name="Oh W.T."/>
            <person name="Park S.C."/>
        </authorList>
    </citation>
    <scope>NUCLEOTIDE SEQUENCE [LARGE SCALE GENOMIC DNA]</scope>
    <source>
        <strain evidence="2 3">SNU WT1</strain>
    </source>
</reference>
<feature type="transmembrane region" description="Helical" evidence="1">
    <location>
        <begin position="139"/>
        <end position="162"/>
    </location>
</feature>
<gene>
    <name evidence="2" type="ORF">EXN22_19155</name>
</gene>
<accession>A0A411MLS3</accession>
<dbReference type="RefSeq" id="WP_130265547.1">
    <property type="nucleotide sequence ID" value="NZ_CP035952.1"/>
</dbReference>
<proteinExistence type="predicted"/>
<feature type="transmembrane region" description="Helical" evidence="1">
    <location>
        <begin position="388"/>
        <end position="407"/>
    </location>
</feature>
<keyword evidence="1" id="KW-0472">Membrane</keyword>
<keyword evidence="1" id="KW-0812">Transmembrane</keyword>
<evidence type="ECO:0000256" key="1">
    <source>
        <dbReference type="SAM" id="Phobius"/>
    </source>
</evidence>
<organism evidence="2 3">
    <name type="scientific">Pseudomonas tructae</name>
    <dbReference type="NCBI Taxonomy" id="2518644"/>
    <lineage>
        <taxon>Bacteria</taxon>
        <taxon>Pseudomonadati</taxon>
        <taxon>Pseudomonadota</taxon>
        <taxon>Gammaproteobacteria</taxon>
        <taxon>Pseudomonadales</taxon>
        <taxon>Pseudomonadaceae</taxon>
        <taxon>Pseudomonas</taxon>
    </lineage>
</organism>
<evidence type="ECO:0000313" key="3">
    <source>
        <dbReference type="Proteomes" id="UP000291130"/>
    </source>
</evidence>
<feature type="transmembrane region" description="Helical" evidence="1">
    <location>
        <begin position="201"/>
        <end position="221"/>
    </location>
</feature>
<feature type="transmembrane region" description="Helical" evidence="1">
    <location>
        <begin position="168"/>
        <end position="189"/>
    </location>
</feature>
<dbReference type="KEGG" id="ptk:EXN22_19155"/>
<evidence type="ECO:0000313" key="2">
    <source>
        <dbReference type="EMBL" id="QBF27702.1"/>
    </source>
</evidence>
<dbReference type="Proteomes" id="UP000291130">
    <property type="component" value="Chromosome"/>
</dbReference>
<sequence length="419" mass="43479">MINPTGTQSVNLQTSTEVASGALNSPGHIVIDIPEELLAGVTGMPTFPVHTVIEIEKEIDDILQQALDHVGADVRIQVESIDRFITAGPVESTNESVPGLSEFSAGRPTQTVEERVEVIVDYLKDVWRSDVLSNLRTSALVNMPSVLALTVARGFLGSAISASVSGTAAVALGATFTALPLLLTAAAMVHHECNGSATPAYRASQLAFFAGAGAILSAALLTDPVSIFSGLAGSAPAVALYCLSRDVLASFHGLGSQTALNLPANLIDSLSYGAMQFAAGAAVVGMEAGLVNSVVGALLNAVIETVEPALNESFSQWMSERPEVQSQPDDSQAYRLGLNVSVPGWERLAARLESTGIPRMTAFSIISAGAATAQTIGAMTGLSDSNQYWLANGVGALLAAYILTPFYQSHALLAEVVVS</sequence>